<protein>
    <submittedName>
        <fullName evidence="1">Uncharacterized protein</fullName>
    </submittedName>
</protein>
<gene>
    <name evidence="1" type="ORF">CUN67_01845</name>
</gene>
<dbReference type="RefSeq" id="WP_208713767.1">
    <property type="nucleotide sequence ID" value="NZ_CP024768.1"/>
</dbReference>
<organism evidence="1 2">
    <name type="scientific">Pantoea cypripedii</name>
    <name type="common">Pectobacterium cypripedii</name>
    <name type="synonym">Erwinia cypripedii</name>
    <dbReference type="NCBI Taxonomy" id="55209"/>
    <lineage>
        <taxon>Bacteria</taxon>
        <taxon>Pseudomonadati</taxon>
        <taxon>Pseudomonadota</taxon>
        <taxon>Gammaproteobacteria</taxon>
        <taxon>Enterobacterales</taxon>
        <taxon>Erwiniaceae</taxon>
        <taxon>Pantoea</taxon>
    </lineage>
</organism>
<evidence type="ECO:0000313" key="2">
    <source>
        <dbReference type="Proteomes" id="UP000502005"/>
    </source>
</evidence>
<dbReference type="EMBL" id="CP024768">
    <property type="protein sequence ID" value="QGY27746.1"/>
    <property type="molecule type" value="Genomic_DNA"/>
</dbReference>
<name>A0A6B9G6X6_PANCY</name>
<sequence length="370" mass="40526">MSVGSVSASYGTMTNTPDSGWRFVQLRTTAHNPLDESNLVVDMGVGSVSNVTLNNCKIGIKNTEQHLWEAVYSRNGEIKINNCEIKGIVYAPNYLTEADQCLIEGKVQGFSGTINLTETEIRSQDYTNVKLMPQSGFCEWICPVKGSHDAVYQFNLSEVNYYKDLLKPVIGGDILPHVAVENIDNNVRCEKKCKIYGDVVILFYEEGLATRKMEIIDSMVAGNLLNRAGDTLVERSSAKAVYSNIGMTEINNSTVDFIYTNDSDTLIHNHSIVRQGGILGGQNNEILSSTVNGSLKLLGQNLVIGKDAVVNEICLPRLDEATGFIPQITLQSGATLHSLVTHGYPCRIGIGQGAAFTPSIIPENVEIYYF</sequence>
<evidence type="ECO:0000313" key="1">
    <source>
        <dbReference type="EMBL" id="QGY27746.1"/>
    </source>
</evidence>
<dbReference type="Proteomes" id="UP000502005">
    <property type="component" value="Chromosome"/>
</dbReference>
<accession>A0A6B9G6X6</accession>
<proteinExistence type="predicted"/>
<dbReference type="AlphaFoldDB" id="A0A6B9G6X6"/>
<reference evidence="1 2" key="1">
    <citation type="submission" date="2017-11" db="EMBL/GenBank/DDBJ databases">
        <title>Genome sequence of Pantoea cypripedii NE1.</title>
        <authorList>
            <person name="Nascimento F.X."/>
        </authorList>
    </citation>
    <scope>NUCLEOTIDE SEQUENCE [LARGE SCALE GENOMIC DNA]</scope>
    <source>
        <strain evidence="1 2">NE1</strain>
    </source>
</reference>